<keyword evidence="19" id="KW-1133">Transmembrane helix</keyword>
<keyword evidence="22" id="KW-1185">Reference proteome</keyword>
<dbReference type="Gene3D" id="1.20.58.760">
    <property type="entry name" value="Peptidase M41"/>
    <property type="match status" value="1"/>
</dbReference>
<dbReference type="GO" id="GO:0004222">
    <property type="term" value="F:metalloendopeptidase activity"/>
    <property type="evidence" value="ECO:0007669"/>
    <property type="project" value="InterPro"/>
</dbReference>
<dbReference type="InterPro" id="IPR037219">
    <property type="entry name" value="Peptidase_M41-like"/>
</dbReference>
<comment type="similarity">
    <text evidence="6">In the N-terminal section; belongs to the AAA ATPase family.</text>
</comment>
<dbReference type="FunFam" id="1.20.58.760:FF:000002">
    <property type="entry name" value="ATP-dependent zinc metalloprotease FtsH"/>
    <property type="match status" value="1"/>
</dbReference>
<dbReference type="InterPro" id="IPR048438">
    <property type="entry name" value="Yme1-like_N"/>
</dbReference>
<dbReference type="EMBL" id="KB446557">
    <property type="protein sequence ID" value="EME84678.1"/>
    <property type="molecule type" value="Genomic_DNA"/>
</dbReference>
<dbReference type="PROSITE" id="PS50209">
    <property type="entry name" value="CARD"/>
    <property type="match status" value="1"/>
</dbReference>
<dbReference type="OrthoDB" id="1413014at2759"/>
<dbReference type="FunFam" id="1.10.8.60:FF:000001">
    <property type="entry name" value="ATP-dependent zinc metalloprotease FtsH"/>
    <property type="match status" value="1"/>
</dbReference>
<dbReference type="PROSITE" id="PS00674">
    <property type="entry name" value="AAA"/>
    <property type="match status" value="1"/>
</dbReference>
<dbReference type="HOGENOM" id="CLU_251281_0_0_1"/>
<dbReference type="Gene3D" id="3.40.50.720">
    <property type="entry name" value="NAD(P)-binding Rossmann-like Domain"/>
    <property type="match status" value="1"/>
</dbReference>
<dbReference type="Proteomes" id="UP000016932">
    <property type="component" value="Unassembled WGS sequence"/>
</dbReference>
<dbReference type="NCBIfam" id="TIGR00745">
    <property type="entry name" value="apbA_panE"/>
    <property type="match status" value="1"/>
</dbReference>
<dbReference type="KEGG" id="pfj:MYCFIDRAFT_173622"/>
<proteinExistence type="inferred from homology"/>
<dbReference type="InterPro" id="IPR003710">
    <property type="entry name" value="ApbA"/>
</dbReference>
<evidence type="ECO:0000256" key="17">
    <source>
        <dbReference type="ARBA" id="ARBA00023136"/>
    </source>
</evidence>
<dbReference type="InterPro" id="IPR000642">
    <property type="entry name" value="Peptidase_M41"/>
</dbReference>
<feature type="compositionally biased region" description="Low complexity" evidence="18">
    <location>
        <begin position="1324"/>
        <end position="1333"/>
    </location>
</feature>
<dbReference type="Pfam" id="PF00004">
    <property type="entry name" value="AAA"/>
    <property type="match status" value="1"/>
</dbReference>
<protein>
    <recommendedName>
        <fullName evidence="20">CARD domain-containing protein</fullName>
    </recommendedName>
</protein>
<evidence type="ECO:0000256" key="9">
    <source>
        <dbReference type="ARBA" id="ARBA00022741"/>
    </source>
</evidence>
<dbReference type="Pfam" id="PF08546">
    <property type="entry name" value="ApbA_C"/>
    <property type="match status" value="1"/>
</dbReference>
<dbReference type="SMART" id="SM00382">
    <property type="entry name" value="AAA"/>
    <property type="match status" value="1"/>
</dbReference>
<keyword evidence="12" id="KW-0067">ATP-binding</keyword>
<feature type="domain" description="CARD" evidence="20">
    <location>
        <begin position="1235"/>
        <end position="1282"/>
    </location>
</feature>
<accession>M3B5Q4</accession>
<feature type="region of interest" description="Disordered" evidence="18">
    <location>
        <begin position="544"/>
        <end position="569"/>
    </location>
</feature>
<evidence type="ECO:0000256" key="12">
    <source>
        <dbReference type="ARBA" id="ARBA00022840"/>
    </source>
</evidence>
<evidence type="ECO:0000313" key="21">
    <source>
        <dbReference type="EMBL" id="EME84678.1"/>
    </source>
</evidence>
<feature type="transmembrane region" description="Helical" evidence="19">
    <location>
        <begin position="82"/>
        <end position="99"/>
    </location>
</feature>
<comment type="subcellular location">
    <subcellularLocation>
        <location evidence="3">Membrane</location>
    </subcellularLocation>
    <subcellularLocation>
        <location evidence="2">Mitochondrion</location>
    </subcellularLocation>
</comment>
<evidence type="ECO:0000256" key="4">
    <source>
        <dbReference type="ARBA" id="ARBA00007870"/>
    </source>
</evidence>
<evidence type="ECO:0000256" key="3">
    <source>
        <dbReference type="ARBA" id="ARBA00004370"/>
    </source>
</evidence>
<dbReference type="GO" id="GO:0005743">
    <property type="term" value="C:mitochondrial inner membrane"/>
    <property type="evidence" value="ECO:0007669"/>
    <property type="project" value="TreeGrafter"/>
</dbReference>
<dbReference type="InterPro" id="IPR008927">
    <property type="entry name" value="6-PGluconate_DH-like_C_sf"/>
</dbReference>
<keyword evidence="15" id="KW-0482">Metalloprotease</keyword>
<keyword evidence="19" id="KW-0812">Transmembrane</keyword>
<dbReference type="FunFam" id="1.10.1040.10:FF:000017">
    <property type="entry name" value="2-dehydropantoate 2-reductase"/>
    <property type="match status" value="1"/>
</dbReference>
<dbReference type="InterPro" id="IPR003593">
    <property type="entry name" value="AAA+_ATPase"/>
</dbReference>
<dbReference type="SUPFAM" id="SSF48179">
    <property type="entry name" value="6-phosphogluconate dehydrogenase C-terminal domain-like"/>
    <property type="match status" value="1"/>
</dbReference>
<dbReference type="InterPro" id="IPR013332">
    <property type="entry name" value="KPR_N"/>
</dbReference>
<dbReference type="Gene3D" id="3.40.50.300">
    <property type="entry name" value="P-loop containing nucleotide triphosphate hydrolases"/>
    <property type="match status" value="1"/>
</dbReference>
<dbReference type="InterPro" id="IPR003959">
    <property type="entry name" value="ATPase_AAA_core"/>
</dbReference>
<dbReference type="Gene3D" id="1.10.1040.10">
    <property type="entry name" value="N-(1-d-carboxylethyl)-l-norvaline Dehydrogenase, domain 2"/>
    <property type="match status" value="1"/>
</dbReference>
<gene>
    <name evidence="21" type="ORF">MYCFIDRAFT_173622</name>
</gene>
<evidence type="ECO:0000256" key="8">
    <source>
        <dbReference type="ARBA" id="ARBA00022723"/>
    </source>
</evidence>
<dbReference type="InterPro" id="IPR003960">
    <property type="entry name" value="ATPase_AAA_CS"/>
</dbReference>
<evidence type="ECO:0000256" key="7">
    <source>
        <dbReference type="ARBA" id="ARBA00022670"/>
    </source>
</evidence>
<dbReference type="SUPFAM" id="SSF52540">
    <property type="entry name" value="P-loop containing nucleoside triphosphate hydrolases"/>
    <property type="match status" value="1"/>
</dbReference>
<evidence type="ECO:0000256" key="10">
    <source>
        <dbReference type="ARBA" id="ARBA00022801"/>
    </source>
</evidence>
<dbReference type="InterPro" id="IPR001315">
    <property type="entry name" value="CARD"/>
</dbReference>
<dbReference type="GO" id="GO:0004176">
    <property type="term" value="F:ATP-dependent peptidase activity"/>
    <property type="evidence" value="ECO:0007669"/>
    <property type="project" value="InterPro"/>
</dbReference>
<dbReference type="FunFam" id="3.40.50.300:FF:000175">
    <property type="entry name" value="ATP-dependent zinc metalloprotease FTSH 4"/>
    <property type="match status" value="1"/>
</dbReference>
<dbReference type="RefSeq" id="XP_007925302.1">
    <property type="nucleotide sequence ID" value="XM_007927111.1"/>
</dbReference>
<dbReference type="Pfam" id="PF17862">
    <property type="entry name" value="AAA_lid_3"/>
    <property type="match status" value="1"/>
</dbReference>
<keyword evidence="7" id="KW-0645">Protease</keyword>
<comment type="similarity">
    <text evidence="4">Belongs to the ketopantoate reductase family.</text>
</comment>
<keyword evidence="14" id="KW-0560">Oxidoreductase</keyword>
<dbReference type="CDD" id="cd19501">
    <property type="entry name" value="RecA-like_FtsH"/>
    <property type="match status" value="1"/>
</dbReference>
<comment type="cofactor">
    <cofactor evidence="1">
        <name>Zn(2+)</name>
        <dbReference type="ChEBI" id="CHEBI:29105"/>
    </cofactor>
</comment>
<dbReference type="InterPro" id="IPR005936">
    <property type="entry name" value="FtsH"/>
</dbReference>
<evidence type="ECO:0000256" key="6">
    <source>
        <dbReference type="ARBA" id="ARBA00010550"/>
    </source>
</evidence>
<name>M3B5Q4_PSEFD</name>
<dbReference type="Pfam" id="PF01434">
    <property type="entry name" value="Peptidase_M41"/>
    <property type="match status" value="1"/>
</dbReference>
<dbReference type="Pfam" id="PF21232">
    <property type="entry name" value="Yme1-like_N"/>
    <property type="match status" value="1"/>
</dbReference>
<evidence type="ECO:0000256" key="19">
    <source>
        <dbReference type="SAM" id="Phobius"/>
    </source>
</evidence>
<dbReference type="GO" id="GO:0141164">
    <property type="term" value="P:mitochondrial protein quality control"/>
    <property type="evidence" value="ECO:0007669"/>
    <property type="project" value="UniProtKB-ARBA"/>
</dbReference>
<dbReference type="GO" id="GO:0016887">
    <property type="term" value="F:ATP hydrolysis activity"/>
    <property type="evidence" value="ECO:0007669"/>
    <property type="project" value="InterPro"/>
</dbReference>
<dbReference type="GO" id="GO:0008677">
    <property type="term" value="F:2-dehydropantoate 2-reductase activity"/>
    <property type="evidence" value="ECO:0007669"/>
    <property type="project" value="InterPro"/>
</dbReference>
<dbReference type="FunFam" id="3.40.50.720:FF:000609">
    <property type="entry name" value="2-dehydropantoate 2-reductase"/>
    <property type="match status" value="1"/>
</dbReference>
<keyword evidence="11" id="KW-0862">Zinc</keyword>
<dbReference type="InterPro" id="IPR027417">
    <property type="entry name" value="P-loop_NTPase"/>
</dbReference>
<dbReference type="Pfam" id="PF02558">
    <property type="entry name" value="ApbA"/>
    <property type="match status" value="1"/>
</dbReference>
<dbReference type="STRING" id="383855.M3B5Q4"/>
<organism evidence="21 22">
    <name type="scientific">Pseudocercospora fijiensis (strain CIRAD86)</name>
    <name type="common">Black leaf streak disease fungus</name>
    <name type="synonym">Mycosphaerella fijiensis</name>
    <dbReference type="NCBI Taxonomy" id="383855"/>
    <lineage>
        <taxon>Eukaryota</taxon>
        <taxon>Fungi</taxon>
        <taxon>Dikarya</taxon>
        <taxon>Ascomycota</taxon>
        <taxon>Pezizomycotina</taxon>
        <taxon>Dothideomycetes</taxon>
        <taxon>Dothideomycetidae</taxon>
        <taxon>Mycosphaerellales</taxon>
        <taxon>Mycosphaerellaceae</taxon>
        <taxon>Pseudocercospora</taxon>
    </lineage>
</organism>
<evidence type="ECO:0000256" key="18">
    <source>
        <dbReference type="SAM" id="MobiDB-lite"/>
    </source>
</evidence>
<dbReference type="PANTHER" id="PTHR23076">
    <property type="entry name" value="METALLOPROTEASE M41 FTSH"/>
    <property type="match status" value="1"/>
</dbReference>
<keyword evidence="8" id="KW-0479">Metal-binding</keyword>
<evidence type="ECO:0000256" key="11">
    <source>
        <dbReference type="ARBA" id="ARBA00022833"/>
    </source>
</evidence>
<evidence type="ECO:0000313" key="22">
    <source>
        <dbReference type="Proteomes" id="UP000016932"/>
    </source>
</evidence>
<evidence type="ECO:0000256" key="14">
    <source>
        <dbReference type="ARBA" id="ARBA00023002"/>
    </source>
</evidence>
<keyword evidence="17 19" id="KW-0472">Membrane</keyword>
<dbReference type="InterPro" id="IPR013328">
    <property type="entry name" value="6PGD_dom2"/>
</dbReference>
<dbReference type="GeneID" id="19333028"/>
<evidence type="ECO:0000256" key="5">
    <source>
        <dbReference type="ARBA" id="ARBA00010044"/>
    </source>
</evidence>
<dbReference type="MEROPS" id="M41.026"/>
<feature type="region of interest" description="Disordered" evidence="18">
    <location>
        <begin position="1306"/>
        <end position="1333"/>
    </location>
</feature>
<evidence type="ECO:0000256" key="15">
    <source>
        <dbReference type="ARBA" id="ARBA00023049"/>
    </source>
</evidence>
<dbReference type="GO" id="GO:0005524">
    <property type="term" value="F:ATP binding"/>
    <property type="evidence" value="ECO:0007669"/>
    <property type="project" value="UniProtKB-KW"/>
</dbReference>
<dbReference type="InterPro" id="IPR013752">
    <property type="entry name" value="KPA_reductase"/>
</dbReference>
<dbReference type="Gene3D" id="1.10.8.60">
    <property type="match status" value="1"/>
</dbReference>
<evidence type="ECO:0000256" key="16">
    <source>
        <dbReference type="ARBA" id="ARBA00023128"/>
    </source>
</evidence>
<evidence type="ECO:0000256" key="2">
    <source>
        <dbReference type="ARBA" id="ARBA00004173"/>
    </source>
</evidence>
<feature type="compositionally biased region" description="Basic and acidic residues" evidence="18">
    <location>
        <begin position="544"/>
        <end position="559"/>
    </location>
</feature>
<evidence type="ECO:0000259" key="20">
    <source>
        <dbReference type="PROSITE" id="PS50209"/>
    </source>
</evidence>
<dbReference type="PANTHER" id="PTHR23076:SF97">
    <property type="entry name" value="ATP-DEPENDENT ZINC METALLOPROTEASE YME1L1"/>
    <property type="match status" value="1"/>
</dbReference>
<dbReference type="GO" id="GO:0042981">
    <property type="term" value="P:regulation of apoptotic process"/>
    <property type="evidence" value="ECO:0007669"/>
    <property type="project" value="InterPro"/>
</dbReference>
<comment type="similarity">
    <text evidence="5">In the C-terminal section; belongs to the peptidase M41 family.</text>
</comment>
<evidence type="ECO:0000256" key="1">
    <source>
        <dbReference type="ARBA" id="ARBA00001947"/>
    </source>
</evidence>
<dbReference type="eggNOG" id="KOG0734">
    <property type="taxonomic scope" value="Eukaryota"/>
</dbReference>
<sequence>MNVDVHGLRLAGWGWNLGGFFGSALSLDRGYSFIAPHHSRSTNLEVVNRIRPKEQRFGKERFSTHHLSTTIAMASGDKKIKVLLFGLGAIGGFYAFVLGKNDNVSLSVVARSNYDAIKRDGLTIESDNHGKHKASIDHVFKSPSDADFKFDYIVCAHKAIKPASFPPLFKSVADQKTTFVIIQNGVGNEEPFREVFPSSTIISCVCWTGATQHKSGIITHSTNERLEMGLYPNPTIDSALEQKRLDGFASLLKAGNSPFSIEENIQIKRWEKVVWNVAWNPLTTLTGLQVQKWLKTSPEAMTFTRNLMEDVIKVARRLDVPLKDGLAEDLINRVLPMPLIFSSMYVDAKEGRPLEIDVIVGFPMKKAKEFGMDVPALTAVYALTSAVNARLEEAQAQASRREADRHVMMRDRRRRGLLPMKMESHGRASSLSQRGRNRIEASASAPPFSVLFCSFITTSALRTFLPPVLLSSCKTSAPVSEFGPATATWTGTGTFSTGRRRTAAGHIITMAFQAAPEMLPVMVEAMRVSLRSIGSAAAAAARTEKKAVSKSETHTDAEAKQVPVRQRQRAEMPEYMSTAPLGALRHQMPSASALQPSFSTASILSAMPRGTLRYASPLTRTFSSLTPLARSFSTTTRFGPLTLRAPSKTTFVGFSQQRTLFGSSWASNMNRNLLAHLEQTANNNPGSATAQNAFYQALLRANMPEIVVERYQTGRYATNPAIDQTYTKALERVGAAELGGSGLGAMMGRTPAGNSHNLSNEQLQAIGQAASMKATGGNVSISKQGSGSKSEPLYVVVDESTSSTIFKWVKFFFVFGLVAYCALVVFTLLIEATGMLKRASAAQIAEAKPELQTTKFTDVHGCDEAKEELQELVEFLKAPQRFSTLGGKLPKGVLLVGPPGTGKTLLARAVAGEAGVPFFYMSGSEFDEVYVGVGSRRVRELFAAARAKSPAIVFIDELDAIGGKRHERDVAYAKQTLNQLLTELDGFDQTSCVIVIGATNFPQSLDKALTRPGRFDRNIQVPLPDVRGRIAILKHHMRNMKIDASVDLAVLARGCPGLSGAELENVVNQAAIRASKNMQQKITIKDLEWAKDKILMGAELKSFVIQEKDKLMTAYHEGGHALVCMLTEGAMPLYKATIMPRGHTLGTTTMLPELDEISQSKKQLLASIDISMGGKVAEELVYGPNNVTTGASNDISNATRVAYHMVTQAGMSDLLGNIDLADNYAELSTKTKEQIEDEVRRIVEEGRQRAVKLLTTNREALDRLAKALVEYETLTREEMEMVVRGEKLPDKIISADVSAPVKAPAAAEPKANVMPSPVGGSTGSFGAPPGPAGDAGVAASTIEQISSLLALSSDTLAHSIDGVRSTDAMMDEDQNWTPNIRTIGSSICVCIYEYSFQKASLLSVFAFHLRHPCYGGSKYISCMIVHARIKASCYQSACTRNKALSLGVMVV</sequence>
<dbReference type="GO" id="GO:0046872">
    <property type="term" value="F:metal ion binding"/>
    <property type="evidence" value="ECO:0007669"/>
    <property type="project" value="UniProtKB-KW"/>
</dbReference>
<keyword evidence="13" id="KW-0521">NADP</keyword>
<evidence type="ECO:0000256" key="13">
    <source>
        <dbReference type="ARBA" id="ARBA00022857"/>
    </source>
</evidence>
<keyword evidence="10" id="KW-0378">Hydrolase</keyword>
<dbReference type="InterPro" id="IPR041569">
    <property type="entry name" value="AAA_lid_3"/>
</dbReference>
<keyword evidence="9" id="KW-0547">Nucleotide-binding</keyword>
<reference evidence="21 22" key="1">
    <citation type="journal article" date="2012" name="PLoS Pathog.">
        <title>Diverse lifestyles and strategies of plant pathogenesis encoded in the genomes of eighteen Dothideomycetes fungi.</title>
        <authorList>
            <person name="Ohm R.A."/>
            <person name="Feau N."/>
            <person name="Henrissat B."/>
            <person name="Schoch C.L."/>
            <person name="Horwitz B.A."/>
            <person name="Barry K.W."/>
            <person name="Condon B.J."/>
            <person name="Copeland A.C."/>
            <person name="Dhillon B."/>
            <person name="Glaser F."/>
            <person name="Hesse C.N."/>
            <person name="Kosti I."/>
            <person name="LaButti K."/>
            <person name="Lindquist E.A."/>
            <person name="Lucas S."/>
            <person name="Salamov A.A."/>
            <person name="Bradshaw R.E."/>
            <person name="Ciuffetti L."/>
            <person name="Hamelin R.C."/>
            <person name="Kema G.H.J."/>
            <person name="Lawrence C."/>
            <person name="Scott J.A."/>
            <person name="Spatafora J.W."/>
            <person name="Turgeon B.G."/>
            <person name="de Wit P.J.G.M."/>
            <person name="Zhong S."/>
            <person name="Goodwin S.B."/>
            <person name="Grigoriev I.V."/>
        </authorList>
    </citation>
    <scope>NUCLEOTIDE SEQUENCE [LARGE SCALE GENOMIC DNA]</scope>
    <source>
        <strain evidence="21 22">CIRAD86</strain>
    </source>
</reference>
<keyword evidence="16" id="KW-0496">Mitochondrion</keyword>
<dbReference type="HAMAP" id="MF_01458">
    <property type="entry name" value="FtsH"/>
    <property type="match status" value="1"/>
</dbReference>
<dbReference type="GO" id="GO:0007005">
    <property type="term" value="P:mitochondrion organization"/>
    <property type="evidence" value="ECO:0007669"/>
    <property type="project" value="TreeGrafter"/>
</dbReference>
<dbReference type="VEuPathDB" id="FungiDB:MYCFIDRAFT_173622"/>
<dbReference type="GO" id="GO:0015940">
    <property type="term" value="P:pantothenate biosynthetic process"/>
    <property type="evidence" value="ECO:0007669"/>
    <property type="project" value="InterPro"/>
</dbReference>
<dbReference type="SUPFAM" id="SSF140990">
    <property type="entry name" value="FtsH protease domain-like"/>
    <property type="match status" value="1"/>
</dbReference>